<dbReference type="OMA" id="CMELRLM"/>
<organism evidence="2 3">
    <name type="scientific">Bodo saltans</name>
    <name type="common">Flagellated protozoan</name>
    <dbReference type="NCBI Taxonomy" id="75058"/>
    <lineage>
        <taxon>Eukaryota</taxon>
        <taxon>Discoba</taxon>
        <taxon>Euglenozoa</taxon>
        <taxon>Kinetoplastea</taxon>
        <taxon>Metakinetoplastina</taxon>
        <taxon>Eubodonida</taxon>
        <taxon>Bodonidae</taxon>
        <taxon>Bodo</taxon>
    </lineage>
</organism>
<proteinExistence type="predicted"/>
<name>A0A0S4IYT2_BODSA</name>
<dbReference type="InterPro" id="IPR036561">
    <property type="entry name" value="MAM33_sf"/>
</dbReference>
<gene>
    <name evidence="2" type="ORF">BSAL_81045</name>
</gene>
<evidence type="ECO:0000313" key="2">
    <source>
        <dbReference type="EMBL" id="CUG54982.1"/>
    </source>
</evidence>
<dbReference type="SUPFAM" id="SSF54529">
    <property type="entry name" value="Mitochondrial glycoprotein MAM33-like"/>
    <property type="match status" value="1"/>
</dbReference>
<accession>A0A0S4IYT2</accession>
<keyword evidence="3" id="KW-1185">Reference proteome</keyword>
<reference evidence="3" key="1">
    <citation type="submission" date="2015-09" db="EMBL/GenBank/DDBJ databases">
        <authorList>
            <consortium name="Pathogen Informatics"/>
        </authorList>
    </citation>
    <scope>NUCLEOTIDE SEQUENCE [LARGE SCALE GENOMIC DNA]</scope>
    <source>
        <strain evidence="3">Lake Konstanz</strain>
    </source>
</reference>
<dbReference type="AlphaFoldDB" id="A0A0S4IYT2"/>
<feature type="region of interest" description="Disordered" evidence="1">
    <location>
        <begin position="35"/>
        <end position="57"/>
    </location>
</feature>
<dbReference type="VEuPathDB" id="TriTrypDB:BSAL_81045"/>
<dbReference type="EMBL" id="CYKH01000868">
    <property type="protein sequence ID" value="CUG54982.1"/>
    <property type="molecule type" value="Genomic_DNA"/>
</dbReference>
<dbReference type="Proteomes" id="UP000051952">
    <property type="component" value="Unassembled WGS sequence"/>
</dbReference>
<protein>
    <submittedName>
        <fullName evidence="2">Uncharacterized protein</fullName>
    </submittedName>
</protein>
<feature type="region of interest" description="Disordered" evidence="1">
    <location>
        <begin position="98"/>
        <end position="119"/>
    </location>
</feature>
<evidence type="ECO:0000313" key="3">
    <source>
        <dbReference type="Proteomes" id="UP000051952"/>
    </source>
</evidence>
<evidence type="ECO:0000256" key="1">
    <source>
        <dbReference type="SAM" id="MobiDB-lite"/>
    </source>
</evidence>
<sequence length="321" mass="35747">MRGRSQLALRCVCSAIHWSRVHCSSSISTTLEVDEGRPFRDNSSNSEAESLPPVPPHSFEVMYEPGTRRFTLIGTSPVTSDSVVVHCDVNQRAMPRLTWDSTYGKPSPQPRSSVRRQRGMVRRSISKHLALPTHSPDELPIQFRAFVGSAHRPMCMELRLMSLDGLLGIDGVVMHPGGVVRSSIVDMPLSKLGSLYQGPHLTQVHLAATMTSTHRQSINPLVPYRQALLQYADRFVNPKVCPFSRFNHHPVHTAPGRVTDALAAFAKDVGVDDELALFVHQYALYVQNEEDDAWLPRVDAALGGLLPASRELQRHGRRLTR</sequence>